<evidence type="ECO:0000313" key="11">
    <source>
        <dbReference type="Proteomes" id="UP001220395"/>
    </source>
</evidence>
<keyword evidence="3" id="KW-0732">Signal</keyword>
<dbReference type="PRINTS" id="PR00735">
    <property type="entry name" value="GLHYDRLASE8"/>
</dbReference>
<evidence type="ECO:0000256" key="4">
    <source>
        <dbReference type="ARBA" id="ARBA00022801"/>
    </source>
</evidence>
<feature type="active site" description="Nucleophile" evidence="8">
    <location>
        <position position="108"/>
    </location>
</feature>
<evidence type="ECO:0000256" key="8">
    <source>
        <dbReference type="PROSITE-ProRule" id="PRU10058"/>
    </source>
</evidence>
<name>A0ABY7TLG3_9SPHN</name>
<dbReference type="Pfam" id="PF01270">
    <property type="entry name" value="Glyco_hydro_8"/>
    <property type="match status" value="1"/>
</dbReference>
<evidence type="ECO:0000256" key="5">
    <source>
        <dbReference type="ARBA" id="ARBA00023001"/>
    </source>
</evidence>
<gene>
    <name evidence="10" type="ORF">PQ455_02095</name>
</gene>
<evidence type="ECO:0000256" key="3">
    <source>
        <dbReference type="ARBA" id="ARBA00022729"/>
    </source>
</evidence>
<comment type="similarity">
    <text evidence="2 9">Belongs to the glycosyl hydrolase 8 (cellulase D) family.</text>
</comment>
<dbReference type="InterPro" id="IPR012341">
    <property type="entry name" value="6hp_glycosidase-like_sf"/>
</dbReference>
<keyword evidence="5" id="KW-0136">Cellulose degradation</keyword>
<sequence length="329" mass="35853">MASVLLSTLFGCAASPPAAKPADPWKDWKSRFVQPDGRVTDTGNASVSHSEGQGYGMLLAEANGDRVLFDRIWGWTDAVLGRRDVRLFSWRFDPAGKPPVADTNNATDGDLLIAWALLRAAKRWGAANYADHSRAIRVAIGTSLVVPIYGRIVLLPGLQGFVTPQRTTLNPSYYVWPALDAFRAEDPDGPWGLVIDHGEKLTADARFGFASLPTDWVDLDPSGPVHPTDGRPTHFGFDAIRVPLYLTWSRRTELAAPFRTYWSEEANFTPWIDVFSGQRATFPMSTGAKAVAKVTLGNPIGGTIAPTDDYYSSTLFLLAGTASKEARLA</sequence>
<dbReference type="Proteomes" id="UP001220395">
    <property type="component" value="Chromosome"/>
</dbReference>
<accession>A0ABY7TLG3</accession>
<evidence type="ECO:0000256" key="6">
    <source>
        <dbReference type="ARBA" id="ARBA00023295"/>
    </source>
</evidence>
<protein>
    <recommendedName>
        <fullName evidence="9">Glucanase</fullName>
        <ecNumber evidence="9">3.2.1.-</ecNumber>
    </recommendedName>
</protein>
<dbReference type="SUPFAM" id="SSF48208">
    <property type="entry name" value="Six-hairpin glycosidases"/>
    <property type="match status" value="1"/>
</dbReference>
<dbReference type="RefSeq" id="WP_273688765.1">
    <property type="nucleotide sequence ID" value="NZ_CP117411.1"/>
</dbReference>
<reference evidence="10 11" key="1">
    <citation type="submission" date="2023-02" db="EMBL/GenBank/DDBJ databases">
        <title>Genome sequence of Sphingomonas naphthae.</title>
        <authorList>
            <person name="Kim S."/>
            <person name="Heo J."/>
            <person name="Kwon S.-W."/>
        </authorList>
    </citation>
    <scope>NUCLEOTIDE SEQUENCE [LARGE SCALE GENOMIC DNA]</scope>
    <source>
        <strain evidence="10 11">KACC 18716</strain>
    </source>
</reference>
<dbReference type="InterPro" id="IPR002037">
    <property type="entry name" value="Glyco_hydro_8"/>
</dbReference>
<dbReference type="EMBL" id="CP117411">
    <property type="protein sequence ID" value="WCT74045.1"/>
    <property type="molecule type" value="Genomic_DNA"/>
</dbReference>
<dbReference type="GO" id="GO:0016787">
    <property type="term" value="F:hydrolase activity"/>
    <property type="evidence" value="ECO:0007669"/>
    <property type="project" value="UniProtKB-KW"/>
</dbReference>
<evidence type="ECO:0000256" key="7">
    <source>
        <dbReference type="ARBA" id="ARBA00023326"/>
    </source>
</evidence>
<dbReference type="Gene3D" id="1.50.10.10">
    <property type="match status" value="1"/>
</dbReference>
<keyword evidence="6 9" id="KW-0326">Glycosidase</keyword>
<evidence type="ECO:0000313" key="10">
    <source>
        <dbReference type="EMBL" id="WCT74045.1"/>
    </source>
</evidence>
<comment type="catalytic activity">
    <reaction evidence="1">
        <text>Endohydrolysis of (1-&gt;4)-beta-D-glucosidic linkages in cellulose, lichenin and cereal beta-D-glucans.</text>
        <dbReference type="EC" id="3.2.1.4"/>
    </reaction>
</comment>
<evidence type="ECO:0000256" key="2">
    <source>
        <dbReference type="ARBA" id="ARBA00009209"/>
    </source>
</evidence>
<keyword evidence="7 9" id="KW-0624">Polysaccharide degradation</keyword>
<organism evidence="10 11">
    <name type="scientific">Sphingomonas naphthae</name>
    <dbReference type="NCBI Taxonomy" id="1813468"/>
    <lineage>
        <taxon>Bacteria</taxon>
        <taxon>Pseudomonadati</taxon>
        <taxon>Pseudomonadota</taxon>
        <taxon>Alphaproteobacteria</taxon>
        <taxon>Sphingomonadales</taxon>
        <taxon>Sphingomonadaceae</taxon>
        <taxon>Sphingomonas</taxon>
    </lineage>
</organism>
<proteinExistence type="inferred from homology"/>
<keyword evidence="4 9" id="KW-0378">Hydrolase</keyword>
<keyword evidence="11" id="KW-1185">Reference proteome</keyword>
<evidence type="ECO:0000256" key="1">
    <source>
        <dbReference type="ARBA" id="ARBA00000966"/>
    </source>
</evidence>
<dbReference type="PROSITE" id="PS00812">
    <property type="entry name" value="GLYCOSYL_HYDROL_F8"/>
    <property type="match status" value="1"/>
</dbReference>
<keyword evidence="7 9" id="KW-0119">Carbohydrate metabolism</keyword>
<dbReference type="EC" id="3.2.1.-" evidence="9"/>
<evidence type="ECO:0000256" key="9">
    <source>
        <dbReference type="RuleBase" id="RU361167"/>
    </source>
</evidence>
<dbReference type="InterPro" id="IPR019834">
    <property type="entry name" value="Glyco_hydro_8_CS"/>
</dbReference>
<dbReference type="InterPro" id="IPR008928">
    <property type="entry name" value="6-hairpin_glycosidase_sf"/>
</dbReference>